<proteinExistence type="predicted"/>
<feature type="transmembrane region" description="Helical" evidence="1">
    <location>
        <begin position="182"/>
        <end position="201"/>
    </location>
</feature>
<dbReference type="Gene3D" id="1.20.1070.10">
    <property type="entry name" value="Rhodopsin 7-helix transmembrane proteins"/>
    <property type="match status" value="1"/>
</dbReference>
<keyword evidence="1" id="KW-0472">Membrane</keyword>
<comment type="caution">
    <text evidence="2">The sequence shown here is derived from an EMBL/GenBank/DDBJ whole genome shotgun (WGS) entry which is preliminary data.</text>
</comment>
<gene>
    <name evidence="2" type="ORF">DdX_11304</name>
</gene>
<feature type="transmembrane region" description="Helical" evidence="1">
    <location>
        <begin position="44"/>
        <end position="73"/>
    </location>
</feature>
<feature type="transmembrane region" description="Helical" evidence="1">
    <location>
        <begin position="242"/>
        <end position="266"/>
    </location>
</feature>
<protein>
    <submittedName>
        <fullName evidence="2">Uncharacterized protein</fullName>
    </submittedName>
</protein>
<feature type="transmembrane region" description="Helical" evidence="1">
    <location>
        <begin position="213"/>
        <end position="236"/>
    </location>
</feature>
<dbReference type="EMBL" id="JAKKPZ010000030">
    <property type="protein sequence ID" value="KAI1709516.1"/>
    <property type="molecule type" value="Genomic_DNA"/>
</dbReference>
<name>A0AAD4MZQ9_9BILA</name>
<organism evidence="2 3">
    <name type="scientific">Ditylenchus destructor</name>
    <dbReference type="NCBI Taxonomy" id="166010"/>
    <lineage>
        <taxon>Eukaryota</taxon>
        <taxon>Metazoa</taxon>
        <taxon>Ecdysozoa</taxon>
        <taxon>Nematoda</taxon>
        <taxon>Chromadorea</taxon>
        <taxon>Rhabditida</taxon>
        <taxon>Tylenchina</taxon>
        <taxon>Tylenchomorpha</taxon>
        <taxon>Sphaerularioidea</taxon>
        <taxon>Anguinidae</taxon>
        <taxon>Anguininae</taxon>
        <taxon>Ditylenchus</taxon>
    </lineage>
</organism>
<keyword evidence="3" id="KW-1185">Reference proteome</keyword>
<accession>A0AAD4MZQ9</accession>
<evidence type="ECO:0000256" key="1">
    <source>
        <dbReference type="SAM" id="Phobius"/>
    </source>
</evidence>
<feature type="transmembrane region" description="Helical" evidence="1">
    <location>
        <begin position="128"/>
        <end position="149"/>
    </location>
</feature>
<keyword evidence="1" id="KW-0812">Transmembrane</keyword>
<feature type="transmembrane region" description="Helical" evidence="1">
    <location>
        <begin position="6"/>
        <end position="32"/>
    </location>
</feature>
<reference evidence="2" key="1">
    <citation type="submission" date="2022-01" db="EMBL/GenBank/DDBJ databases">
        <title>Genome Sequence Resource for Two Populations of Ditylenchus destructor, the Migratory Endoparasitic Phytonematode.</title>
        <authorList>
            <person name="Zhang H."/>
            <person name="Lin R."/>
            <person name="Xie B."/>
        </authorList>
    </citation>
    <scope>NUCLEOTIDE SEQUENCE</scope>
    <source>
        <strain evidence="2">BazhouSP</strain>
    </source>
</reference>
<dbReference type="AlphaFoldDB" id="A0AAD4MZQ9"/>
<feature type="transmembrane region" description="Helical" evidence="1">
    <location>
        <begin position="85"/>
        <end position="108"/>
    </location>
</feature>
<evidence type="ECO:0000313" key="2">
    <source>
        <dbReference type="EMBL" id="KAI1709516.1"/>
    </source>
</evidence>
<dbReference type="Proteomes" id="UP001201812">
    <property type="component" value="Unassembled WGS sequence"/>
</dbReference>
<evidence type="ECO:0000313" key="3">
    <source>
        <dbReference type="Proteomes" id="UP001201812"/>
    </source>
</evidence>
<sequence length="299" mass="34025">MTYVSFGIACACFVANLLSIIPLAHIVYCYVFKRNVLRINSMSASLLIFIVIHIAGAVAFVPYFLYVIIFWSYTDGNGTYDPYVLYWTGMFTVLYLAVSSTATFFLTLDRCLLLRFPGQYFSKIKKRFPYIFAIVITTMAIAFIGASLFELPLKLPQVRYCQSYGCLDSVSHYPRDQIMTCIKQSISGINIVLMFYFAWMLRHRASDKRNDHVVKVTIVVDVILDSVPLIIYRIFLIADSAAALYVAQANGPLFALHVAVCGIYYWKILLRYTNRQVQPKISSKEAAAKVTVIRNNSLY</sequence>
<keyword evidence="1" id="KW-1133">Transmembrane helix</keyword>